<feature type="compositionally biased region" description="Low complexity" evidence="1">
    <location>
        <begin position="147"/>
        <end position="156"/>
    </location>
</feature>
<feature type="region of interest" description="Disordered" evidence="1">
    <location>
        <begin position="139"/>
        <end position="247"/>
    </location>
</feature>
<protein>
    <submittedName>
        <fullName evidence="2">Uncharacterized protein</fullName>
    </submittedName>
</protein>
<dbReference type="VEuPathDB" id="FungiDB:AAP_05429"/>
<evidence type="ECO:0000313" key="3">
    <source>
        <dbReference type="Proteomes" id="UP000242877"/>
    </source>
</evidence>
<reference evidence="2 3" key="1">
    <citation type="journal article" date="2016" name="Genome Biol. Evol.">
        <title>Divergent and convergent evolution of fungal pathogenicity.</title>
        <authorList>
            <person name="Shang Y."/>
            <person name="Xiao G."/>
            <person name="Zheng P."/>
            <person name="Cen K."/>
            <person name="Zhan S."/>
            <person name="Wang C."/>
        </authorList>
    </citation>
    <scope>NUCLEOTIDE SEQUENCE [LARGE SCALE GENOMIC DNA]</scope>
    <source>
        <strain evidence="2 3">ARSEF 7405</strain>
    </source>
</reference>
<keyword evidence="3" id="KW-1185">Reference proteome</keyword>
<dbReference type="AlphaFoldDB" id="A0A167VM06"/>
<comment type="caution">
    <text evidence="2">The sequence shown here is derived from an EMBL/GenBank/DDBJ whole genome shotgun (WGS) entry which is preliminary data.</text>
</comment>
<feature type="region of interest" description="Disordered" evidence="1">
    <location>
        <begin position="26"/>
        <end position="102"/>
    </location>
</feature>
<proteinExistence type="predicted"/>
<feature type="compositionally biased region" description="Low complexity" evidence="1">
    <location>
        <begin position="171"/>
        <end position="191"/>
    </location>
</feature>
<gene>
    <name evidence="2" type="ORF">AAP_05429</name>
</gene>
<sequence length="247" mass="27686">MPNCTAAPTDHYLHRGSLSDSINLHSHGYSFQSTRDRRDTYPRAPEPMERPDLGYMPSYSSFRTQLPLPPPLEGSRLSRPSFHSGSTTWDLQPPTESGHALPNIMNANRSQFDEPFLRRLPPPNDVRLPVPIFPDSRRYRRGPITGLQPLLPPQMMNPHSETYAHNGEFHGWSPGGMSSLSSPPISSTQSESKYEPVRQERHYSGAGSSSNGSDMNPTASHQPQPGQELNKSSPRRPEMMLKHIVNK</sequence>
<name>A0A167VM06_9EURO</name>
<feature type="compositionally biased region" description="Basic and acidic residues" evidence="1">
    <location>
        <begin position="34"/>
        <end position="52"/>
    </location>
</feature>
<accession>A0A167VM06</accession>
<feature type="compositionally biased region" description="Basic and acidic residues" evidence="1">
    <location>
        <begin position="192"/>
        <end position="203"/>
    </location>
</feature>
<organism evidence="2 3">
    <name type="scientific">Ascosphaera apis ARSEF 7405</name>
    <dbReference type="NCBI Taxonomy" id="392613"/>
    <lineage>
        <taxon>Eukaryota</taxon>
        <taxon>Fungi</taxon>
        <taxon>Dikarya</taxon>
        <taxon>Ascomycota</taxon>
        <taxon>Pezizomycotina</taxon>
        <taxon>Eurotiomycetes</taxon>
        <taxon>Eurotiomycetidae</taxon>
        <taxon>Onygenales</taxon>
        <taxon>Ascosphaeraceae</taxon>
        <taxon>Ascosphaera</taxon>
    </lineage>
</organism>
<dbReference type="Proteomes" id="UP000242877">
    <property type="component" value="Unassembled WGS sequence"/>
</dbReference>
<dbReference type="EMBL" id="AZGZ01000031">
    <property type="protein sequence ID" value="KZZ87725.1"/>
    <property type="molecule type" value="Genomic_DNA"/>
</dbReference>
<feature type="compositionally biased region" description="Polar residues" evidence="1">
    <location>
        <begin position="206"/>
        <end position="232"/>
    </location>
</feature>
<feature type="compositionally biased region" description="Polar residues" evidence="1">
    <location>
        <begin position="81"/>
        <end position="90"/>
    </location>
</feature>
<evidence type="ECO:0000256" key="1">
    <source>
        <dbReference type="SAM" id="MobiDB-lite"/>
    </source>
</evidence>
<evidence type="ECO:0000313" key="2">
    <source>
        <dbReference type="EMBL" id="KZZ87725.1"/>
    </source>
</evidence>